<dbReference type="PANTHER" id="PTHR48081">
    <property type="entry name" value="AB HYDROLASE SUPERFAMILY PROTEIN C4A8.06C"/>
    <property type="match status" value="1"/>
</dbReference>
<keyword evidence="4" id="KW-1185">Reference proteome</keyword>
<keyword evidence="1 3" id="KW-0378">Hydrolase</keyword>
<dbReference type="EMBL" id="JABBXD010000001">
    <property type="protein sequence ID" value="MBD3584754.1"/>
    <property type="molecule type" value="Genomic_DNA"/>
</dbReference>
<organism evidence="3 4">
    <name type="scientific">Salinimonas profundi</name>
    <dbReference type="NCBI Taxonomy" id="2729140"/>
    <lineage>
        <taxon>Bacteria</taxon>
        <taxon>Pseudomonadati</taxon>
        <taxon>Pseudomonadota</taxon>
        <taxon>Gammaproteobacteria</taxon>
        <taxon>Alteromonadales</taxon>
        <taxon>Alteromonadaceae</taxon>
        <taxon>Alteromonas/Salinimonas group</taxon>
        <taxon>Salinimonas</taxon>
    </lineage>
</organism>
<dbReference type="InterPro" id="IPR029058">
    <property type="entry name" value="AB_hydrolase_fold"/>
</dbReference>
<dbReference type="Gene3D" id="3.40.50.1820">
    <property type="entry name" value="alpha/beta hydrolase"/>
    <property type="match status" value="1"/>
</dbReference>
<proteinExistence type="predicted"/>
<evidence type="ECO:0000313" key="3">
    <source>
        <dbReference type="EMBL" id="MBD3584754.1"/>
    </source>
</evidence>
<accession>A0ABR8LLD3</accession>
<dbReference type="GO" id="GO:0016787">
    <property type="term" value="F:hydrolase activity"/>
    <property type="evidence" value="ECO:0007669"/>
    <property type="project" value="UniProtKB-KW"/>
</dbReference>
<dbReference type="RefSeq" id="WP_191022193.1">
    <property type="nucleotide sequence ID" value="NZ_JABBXD010000001.1"/>
</dbReference>
<sequence length="280" mass="30609">MISGCQLLRSADKTGRENDNEITKTDWGTYPSAQAVSFSEVLALDYDEATATLSYGDDPLQFGKLWLPDDKTAPPPLLIFVHGGCWLSAYDITHSYAMATALKNAGFAVWSVEYRRTGDPGGGWPGSLDDVVKSIDFIHQQKQYTFDRQQITLAGHSAGGHLAMLAVQQLSGPIGHVIGLAPIIDIEKYARGSNSCQRATTEFMRGTPQRRPSQYQQASLVNAQFEKSVTIFTGDKDSIVPLPDNPLPAVSFTSVKNAGHFDWLHPGTPAFAAFMEKLKK</sequence>
<evidence type="ECO:0000259" key="2">
    <source>
        <dbReference type="Pfam" id="PF20434"/>
    </source>
</evidence>
<name>A0ABR8LLD3_9ALTE</name>
<reference evidence="3 4" key="1">
    <citation type="submission" date="2020-04" db="EMBL/GenBank/DDBJ databases">
        <title>Salinimonas sp. HHU 13199.</title>
        <authorList>
            <person name="Cui X."/>
            <person name="Zhang D."/>
        </authorList>
    </citation>
    <scope>NUCLEOTIDE SEQUENCE [LARGE SCALE GENOMIC DNA]</scope>
    <source>
        <strain evidence="3 4">HHU 13199</strain>
    </source>
</reference>
<evidence type="ECO:0000313" key="4">
    <source>
        <dbReference type="Proteomes" id="UP000624419"/>
    </source>
</evidence>
<dbReference type="SUPFAM" id="SSF53474">
    <property type="entry name" value="alpha/beta-Hydrolases"/>
    <property type="match status" value="1"/>
</dbReference>
<evidence type="ECO:0000256" key="1">
    <source>
        <dbReference type="ARBA" id="ARBA00022801"/>
    </source>
</evidence>
<dbReference type="InterPro" id="IPR050300">
    <property type="entry name" value="GDXG_lipolytic_enzyme"/>
</dbReference>
<dbReference type="InterPro" id="IPR049492">
    <property type="entry name" value="BD-FAE-like_dom"/>
</dbReference>
<protein>
    <submittedName>
        <fullName evidence="3">Alpha/beta hydrolase</fullName>
    </submittedName>
</protein>
<comment type="caution">
    <text evidence="3">The sequence shown here is derived from an EMBL/GenBank/DDBJ whole genome shotgun (WGS) entry which is preliminary data.</text>
</comment>
<gene>
    <name evidence="3" type="ORF">HHX48_03270</name>
</gene>
<dbReference type="Proteomes" id="UP000624419">
    <property type="component" value="Unassembled WGS sequence"/>
</dbReference>
<feature type="domain" description="BD-FAE-like" evidence="2">
    <location>
        <begin position="65"/>
        <end position="242"/>
    </location>
</feature>
<dbReference type="CDD" id="cd00741">
    <property type="entry name" value="Lipase"/>
    <property type="match status" value="1"/>
</dbReference>
<dbReference type="Pfam" id="PF20434">
    <property type="entry name" value="BD-FAE"/>
    <property type="match status" value="1"/>
</dbReference>